<dbReference type="Gene3D" id="3.90.76.10">
    <property type="entry name" value="Dipeptide-binding Protein, Domain 1"/>
    <property type="match status" value="1"/>
</dbReference>
<dbReference type="Proteomes" id="UP000619295">
    <property type="component" value="Unassembled WGS sequence"/>
</dbReference>
<evidence type="ECO:0000256" key="1">
    <source>
        <dbReference type="ARBA" id="ARBA00004418"/>
    </source>
</evidence>
<comment type="caution">
    <text evidence="7">The sequence shown here is derived from an EMBL/GenBank/DDBJ whole genome shotgun (WGS) entry which is preliminary data.</text>
</comment>
<dbReference type="GO" id="GO:0015833">
    <property type="term" value="P:peptide transport"/>
    <property type="evidence" value="ECO:0007669"/>
    <property type="project" value="TreeGrafter"/>
</dbReference>
<evidence type="ECO:0000256" key="2">
    <source>
        <dbReference type="ARBA" id="ARBA00005695"/>
    </source>
</evidence>
<feature type="domain" description="Solute-binding protein family 5" evidence="6">
    <location>
        <begin position="71"/>
        <end position="393"/>
    </location>
</feature>
<evidence type="ECO:0000259" key="6">
    <source>
        <dbReference type="Pfam" id="PF00496"/>
    </source>
</evidence>
<name>A0A927EAY7_9HYPH</name>
<dbReference type="GO" id="GO:0030288">
    <property type="term" value="C:outer membrane-bounded periplasmic space"/>
    <property type="evidence" value="ECO:0007669"/>
    <property type="project" value="UniProtKB-ARBA"/>
</dbReference>
<sequence length="500" mass="54896">MRNRAHSLAAALAFAMSSTALLSPALARDLTIALSSNVNTLDPDKSTTVGTDLSVAAHIYTPLVDRGPDLKLRPGLATKWQAIGDTAWQFTLREGVTFSNGEKLDAEAVKWNVERVLDPKTGARNKPWFAAINEVRVISPTTVEFVTKGAYPDLPDQMSMFLLMPPKWTQQNNPSVAALGSGPYELVRFASGDRIVLKARQDYWGEKPAFDNVTFRIIPEDSSRIAALQAGDVDLITGFPTSEIARIKAGGKAEASSVAGTRGMFIKLNGLKAPFKDNPKLWRALNLGIDRKAINDGLLDGLAQISACQPLSSVYFGYNPDLKPVPYDPAEAKKLLAEAGFANGLTMDLEVPTGRYIQASDIAQVVASQLGEIGVTVKLREMEFGAFMNKYIVGKNLGDSAYFGLGWPTLDAGGLLNFWEKENPQSYWENDSFNEDAKAARSTNNPIRRLGLYRKLTKQLCEDSPSIFMFFTPITYAQSKTITWQARGDDWVRAIDIKTR</sequence>
<evidence type="ECO:0000256" key="5">
    <source>
        <dbReference type="SAM" id="SignalP"/>
    </source>
</evidence>
<dbReference type="RefSeq" id="WP_191124091.1">
    <property type="nucleotide sequence ID" value="NZ_JACXWY010000005.1"/>
</dbReference>
<dbReference type="InterPro" id="IPR000914">
    <property type="entry name" value="SBP_5_dom"/>
</dbReference>
<accession>A0A927EAY7</accession>
<keyword evidence="3" id="KW-0813">Transport</keyword>
<reference evidence="7" key="1">
    <citation type="submission" date="2020-09" db="EMBL/GenBank/DDBJ databases">
        <title>Bosea spartocytisi sp. nov. a root nodule endophyte of Spartocytisus supranubius in the high mountain ecosystem fo the Teide National Park (Canary Islands, Spain).</title>
        <authorList>
            <person name="Pulido-Suarez L."/>
            <person name="Peix A."/>
            <person name="Igual J.M."/>
            <person name="Socas-Perez N."/>
            <person name="Velazquez E."/>
            <person name="Flores-Felix J.D."/>
            <person name="Leon-Barrios M."/>
        </authorList>
    </citation>
    <scope>NUCLEOTIDE SEQUENCE</scope>
    <source>
        <strain evidence="7">SSUT16</strain>
    </source>
</reference>
<evidence type="ECO:0000313" key="7">
    <source>
        <dbReference type="EMBL" id="MBD3846031.1"/>
    </source>
</evidence>
<comment type="similarity">
    <text evidence="2">Belongs to the bacterial solute-binding protein 5 family.</text>
</comment>
<dbReference type="InterPro" id="IPR039424">
    <property type="entry name" value="SBP_5"/>
</dbReference>
<feature type="chain" id="PRO_5036996363" evidence="5">
    <location>
        <begin position="28"/>
        <end position="500"/>
    </location>
</feature>
<protein>
    <submittedName>
        <fullName evidence="7">ABC transporter substrate-binding protein</fullName>
    </submittedName>
</protein>
<dbReference type="Pfam" id="PF00496">
    <property type="entry name" value="SBP_bac_5"/>
    <property type="match status" value="1"/>
</dbReference>
<dbReference type="PANTHER" id="PTHR30290:SF9">
    <property type="entry name" value="OLIGOPEPTIDE-BINDING PROTEIN APPA"/>
    <property type="match status" value="1"/>
</dbReference>
<dbReference type="GO" id="GO:1904680">
    <property type="term" value="F:peptide transmembrane transporter activity"/>
    <property type="evidence" value="ECO:0007669"/>
    <property type="project" value="TreeGrafter"/>
</dbReference>
<dbReference type="InterPro" id="IPR030678">
    <property type="entry name" value="Peptide/Ni-bd"/>
</dbReference>
<dbReference type="PIRSF" id="PIRSF002741">
    <property type="entry name" value="MppA"/>
    <property type="match status" value="1"/>
</dbReference>
<evidence type="ECO:0000313" key="8">
    <source>
        <dbReference type="Proteomes" id="UP000619295"/>
    </source>
</evidence>
<dbReference type="AlphaFoldDB" id="A0A927EAY7"/>
<dbReference type="GO" id="GO:0043190">
    <property type="term" value="C:ATP-binding cassette (ABC) transporter complex"/>
    <property type="evidence" value="ECO:0007669"/>
    <property type="project" value="InterPro"/>
</dbReference>
<keyword evidence="8" id="KW-1185">Reference proteome</keyword>
<feature type="signal peptide" evidence="5">
    <location>
        <begin position="1"/>
        <end position="27"/>
    </location>
</feature>
<gene>
    <name evidence="7" type="ORF">IED13_10010</name>
</gene>
<keyword evidence="4 5" id="KW-0732">Signal</keyword>
<dbReference type="Gene3D" id="3.40.190.10">
    <property type="entry name" value="Periplasmic binding protein-like II"/>
    <property type="match status" value="1"/>
</dbReference>
<organism evidence="7 8">
    <name type="scientific">Bosea spartocytisi</name>
    <dbReference type="NCBI Taxonomy" id="2773451"/>
    <lineage>
        <taxon>Bacteria</taxon>
        <taxon>Pseudomonadati</taxon>
        <taxon>Pseudomonadota</taxon>
        <taxon>Alphaproteobacteria</taxon>
        <taxon>Hyphomicrobiales</taxon>
        <taxon>Boseaceae</taxon>
        <taxon>Bosea</taxon>
    </lineage>
</organism>
<dbReference type="Gene3D" id="3.10.105.10">
    <property type="entry name" value="Dipeptide-binding Protein, Domain 3"/>
    <property type="match status" value="1"/>
</dbReference>
<dbReference type="SUPFAM" id="SSF53850">
    <property type="entry name" value="Periplasmic binding protein-like II"/>
    <property type="match status" value="1"/>
</dbReference>
<evidence type="ECO:0000256" key="3">
    <source>
        <dbReference type="ARBA" id="ARBA00022448"/>
    </source>
</evidence>
<dbReference type="EMBL" id="JACXWY010000005">
    <property type="protein sequence ID" value="MBD3846031.1"/>
    <property type="molecule type" value="Genomic_DNA"/>
</dbReference>
<comment type="subcellular location">
    <subcellularLocation>
        <location evidence="1">Periplasm</location>
    </subcellularLocation>
</comment>
<proteinExistence type="inferred from homology"/>
<evidence type="ECO:0000256" key="4">
    <source>
        <dbReference type="ARBA" id="ARBA00022729"/>
    </source>
</evidence>
<dbReference type="PANTHER" id="PTHR30290">
    <property type="entry name" value="PERIPLASMIC BINDING COMPONENT OF ABC TRANSPORTER"/>
    <property type="match status" value="1"/>
</dbReference>